<reference evidence="1" key="1">
    <citation type="journal article" date="2022" name="IScience">
        <title>Evolution of zygomycete secretomes and the origins of terrestrial fungal ecologies.</title>
        <authorList>
            <person name="Chang Y."/>
            <person name="Wang Y."/>
            <person name="Mondo S."/>
            <person name="Ahrendt S."/>
            <person name="Andreopoulos W."/>
            <person name="Barry K."/>
            <person name="Beard J."/>
            <person name="Benny G.L."/>
            <person name="Blankenship S."/>
            <person name="Bonito G."/>
            <person name="Cuomo C."/>
            <person name="Desiro A."/>
            <person name="Gervers K.A."/>
            <person name="Hundley H."/>
            <person name="Kuo A."/>
            <person name="LaButti K."/>
            <person name="Lang B.F."/>
            <person name="Lipzen A."/>
            <person name="O'Donnell K."/>
            <person name="Pangilinan J."/>
            <person name="Reynolds N."/>
            <person name="Sandor L."/>
            <person name="Smith M.E."/>
            <person name="Tsang A."/>
            <person name="Grigoriev I.V."/>
            <person name="Stajich J.E."/>
            <person name="Spatafora J.W."/>
        </authorList>
    </citation>
    <scope>NUCLEOTIDE SEQUENCE</scope>
    <source>
        <strain evidence="1">RSA 2281</strain>
    </source>
</reference>
<protein>
    <submittedName>
        <fullName evidence="1">Uncharacterized protein</fullName>
    </submittedName>
</protein>
<reference evidence="1" key="2">
    <citation type="submission" date="2023-02" db="EMBL/GenBank/DDBJ databases">
        <authorList>
            <consortium name="DOE Joint Genome Institute"/>
            <person name="Mondo S.J."/>
            <person name="Chang Y."/>
            <person name="Wang Y."/>
            <person name="Ahrendt S."/>
            <person name="Andreopoulos W."/>
            <person name="Barry K."/>
            <person name="Beard J."/>
            <person name="Benny G.L."/>
            <person name="Blankenship S."/>
            <person name="Bonito G."/>
            <person name="Cuomo C."/>
            <person name="Desiro A."/>
            <person name="Gervers K.A."/>
            <person name="Hundley H."/>
            <person name="Kuo A."/>
            <person name="LaButti K."/>
            <person name="Lang B.F."/>
            <person name="Lipzen A."/>
            <person name="O'Donnell K."/>
            <person name="Pangilinan J."/>
            <person name="Reynolds N."/>
            <person name="Sandor L."/>
            <person name="Smith M.W."/>
            <person name="Tsang A."/>
            <person name="Grigoriev I.V."/>
            <person name="Stajich J.E."/>
            <person name="Spatafora J.W."/>
        </authorList>
    </citation>
    <scope>NUCLEOTIDE SEQUENCE</scope>
    <source>
        <strain evidence="1">RSA 2281</strain>
    </source>
</reference>
<dbReference type="Proteomes" id="UP001209540">
    <property type="component" value="Unassembled WGS sequence"/>
</dbReference>
<dbReference type="AlphaFoldDB" id="A0AAD5K0D9"/>
<dbReference type="EMBL" id="JAIXMP010000013">
    <property type="protein sequence ID" value="KAI9263238.1"/>
    <property type="molecule type" value="Genomic_DNA"/>
</dbReference>
<keyword evidence="2" id="KW-1185">Reference proteome</keyword>
<comment type="caution">
    <text evidence="1">The sequence shown here is derived from an EMBL/GenBank/DDBJ whole genome shotgun (WGS) entry which is preliminary data.</text>
</comment>
<gene>
    <name evidence="1" type="ORF">BDA99DRAFT_537246</name>
</gene>
<proteinExistence type="predicted"/>
<sequence length="285" mass="33213">MYKIFPYLHWYIDIWKPREGIIFIDPPGTSQPVKSVNMKNLLKHSPYLQNLYINNCGVEIYQAIQQYCPDIGMFRVNCSSNPQNRDQELEWLNDSLLKRTQYSQSFKLFFKKYSTTLRMFSLKPDYSIIHEIAKHLTWKYFIWNWLKGTIGNNALVMLASDLPYLENIWFYECKFDTTELRRMMTVFSKRSRFAPLYRIGLHCCGGISIRALAQGTGQLLLPCRVSILDGEMTVEDLQTINTSTSLSTLSISWVNGITTEDKAESILLPRNNNMEFDPGCNYESI</sequence>
<evidence type="ECO:0000313" key="2">
    <source>
        <dbReference type="Proteomes" id="UP001209540"/>
    </source>
</evidence>
<dbReference type="InterPro" id="IPR032675">
    <property type="entry name" value="LRR_dom_sf"/>
</dbReference>
<organism evidence="1 2">
    <name type="scientific">Phascolomyces articulosus</name>
    <dbReference type="NCBI Taxonomy" id="60185"/>
    <lineage>
        <taxon>Eukaryota</taxon>
        <taxon>Fungi</taxon>
        <taxon>Fungi incertae sedis</taxon>
        <taxon>Mucoromycota</taxon>
        <taxon>Mucoromycotina</taxon>
        <taxon>Mucoromycetes</taxon>
        <taxon>Mucorales</taxon>
        <taxon>Lichtheimiaceae</taxon>
        <taxon>Phascolomyces</taxon>
    </lineage>
</organism>
<evidence type="ECO:0000313" key="1">
    <source>
        <dbReference type="EMBL" id="KAI9263238.1"/>
    </source>
</evidence>
<accession>A0AAD5K0D9</accession>
<dbReference type="Gene3D" id="3.80.10.10">
    <property type="entry name" value="Ribonuclease Inhibitor"/>
    <property type="match status" value="1"/>
</dbReference>
<name>A0AAD5K0D9_9FUNG</name>